<sequence length="644" mass="74502">MKSAFIRKLRTFAQHMICNPIILMSYTALNLLFPICSHAAPRIDQVDQKRFLSVNGNPFIVMSIEDHRTTGFDGAVREEYFQIAKQLYANAITVTFRWSYFEKKEGQYDTTILRNIKKNADKYNLKVVILWFGTNLGGHGNSAPKFVLDDSITYIPYTRRDKSFATRVQGFRTQRIYCYSFDDRNNNPLLLKEQKALQSMMRWIRANDPEQTFIMLQLENEMCVHPELWRPWPPVQLPSTQLSEENTKHLWSSLFHVQACSTRITTVCEMPTRYSIEFALNDTVGRRLWNGVIESRGTHELRIGGDFIDRECKMKVQTYGTVEDIISINNTRIFPIGERCHCHRCNEIYAMWEAKSDQHFQQRVFKNYIKNLASAVAEIDADFPLYLNVLVNDDAKTRLGNPYYDPEDWLNSIPDIDFICPDIYFRSKVAVIDSFMLGRNIIFIPESGQSKESRDRDWVNAFSLIFSVLGVYRGIGIQIYDLQTESFGLLSSEGDWEKNAYLVRNSYCAIRQLPADIFYSKNTLAGFRNVVRKVFHFDGLEIEVRATSSPEYARGIVIKSAESIIICGVGFEAIIREPHLGLENARIERVQWVNNERVILGPPKAGTSEINGNNIRIRMDDDNFLSPQDFEPFNTQYSIMVTLE</sequence>
<reference evidence="1 2" key="1">
    <citation type="journal article" date="2015" name="Microbiome">
        <title>Genomic resolution of linkages in carbon, nitrogen, and sulfur cycling among widespread estuary sediment bacteria.</title>
        <authorList>
            <person name="Baker B.J."/>
            <person name="Lazar C.S."/>
            <person name="Teske A.P."/>
            <person name="Dick G.J."/>
        </authorList>
    </citation>
    <scope>NUCLEOTIDE SEQUENCE [LARGE SCALE GENOMIC DNA]</scope>
    <source>
        <strain evidence="1">DG_54_3</strain>
    </source>
</reference>
<dbReference type="InterPro" id="IPR017853">
    <property type="entry name" value="GH"/>
</dbReference>
<comment type="caution">
    <text evidence="1">The sequence shown here is derived from an EMBL/GenBank/DDBJ whole genome shotgun (WGS) entry which is preliminary data.</text>
</comment>
<organism evidence="1 2">
    <name type="scientific">candidate division WOR-1 bacterium DG_54_3</name>
    <dbReference type="NCBI Taxonomy" id="1703775"/>
    <lineage>
        <taxon>Bacteria</taxon>
        <taxon>Bacillati</taxon>
        <taxon>Saganbacteria</taxon>
    </lineage>
</organism>
<dbReference type="Gene3D" id="3.20.20.80">
    <property type="entry name" value="Glycosidases"/>
    <property type="match status" value="2"/>
</dbReference>
<dbReference type="Proteomes" id="UP000051861">
    <property type="component" value="Unassembled WGS sequence"/>
</dbReference>
<protein>
    <recommendedName>
        <fullName evidence="3">Glycoside hydrolase family 42 N-terminal domain-containing protein</fullName>
    </recommendedName>
</protein>
<proteinExistence type="predicted"/>
<dbReference type="SUPFAM" id="SSF51445">
    <property type="entry name" value="(Trans)glycosidases"/>
    <property type="match status" value="1"/>
</dbReference>
<gene>
    <name evidence="1" type="ORF">AMJ44_05850</name>
</gene>
<evidence type="ECO:0000313" key="1">
    <source>
        <dbReference type="EMBL" id="KPJ68660.1"/>
    </source>
</evidence>
<accession>A0A0S7Y257</accession>
<dbReference type="AlphaFoldDB" id="A0A0S7Y257"/>
<evidence type="ECO:0000313" key="2">
    <source>
        <dbReference type="Proteomes" id="UP000051861"/>
    </source>
</evidence>
<name>A0A0S7Y257_UNCSA</name>
<evidence type="ECO:0008006" key="3">
    <source>
        <dbReference type="Google" id="ProtNLM"/>
    </source>
</evidence>
<dbReference type="EMBL" id="LIZX01000045">
    <property type="protein sequence ID" value="KPJ68660.1"/>
    <property type="molecule type" value="Genomic_DNA"/>
</dbReference>